<evidence type="ECO:0000259" key="8">
    <source>
        <dbReference type="Pfam" id="PF05368"/>
    </source>
</evidence>
<evidence type="ECO:0000256" key="5">
    <source>
        <dbReference type="ARBA" id="ARBA00022857"/>
    </source>
</evidence>
<gene>
    <name evidence="9" type="ORF">RB653_002254</name>
</gene>
<dbReference type="InterPro" id="IPR008030">
    <property type="entry name" value="NmrA-like"/>
</dbReference>
<evidence type="ECO:0000313" key="10">
    <source>
        <dbReference type="Proteomes" id="UP001344447"/>
    </source>
</evidence>
<dbReference type="Gene3D" id="3.90.25.10">
    <property type="entry name" value="UDP-galactose 4-epimerase, domain 1"/>
    <property type="match status" value="1"/>
</dbReference>
<dbReference type="GO" id="GO:0005634">
    <property type="term" value="C:nucleus"/>
    <property type="evidence" value="ECO:0007669"/>
    <property type="project" value="UniProtKB-SubCell"/>
</dbReference>
<keyword evidence="5" id="KW-0521">NADP</keyword>
<dbReference type="Gene3D" id="3.40.50.720">
    <property type="entry name" value="NAD(P)-binding Rossmann-like Domain"/>
    <property type="match status" value="1"/>
</dbReference>
<evidence type="ECO:0000313" key="9">
    <source>
        <dbReference type="EMBL" id="KAK5577313.1"/>
    </source>
</evidence>
<dbReference type="InterPro" id="IPR051164">
    <property type="entry name" value="NmrA-like_oxidored"/>
</dbReference>
<organism evidence="9 10">
    <name type="scientific">Dictyostelium firmibasis</name>
    <dbReference type="NCBI Taxonomy" id="79012"/>
    <lineage>
        <taxon>Eukaryota</taxon>
        <taxon>Amoebozoa</taxon>
        <taxon>Evosea</taxon>
        <taxon>Eumycetozoa</taxon>
        <taxon>Dictyostelia</taxon>
        <taxon>Dictyosteliales</taxon>
        <taxon>Dictyosteliaceae</taxon>
        <taxon>Dictyostelium</taxon>
    </lineage>
</organism>
<comment type="subcellular location">
    <subcellularLocation>
        <location evidence="2">Cytoplasm</location>
        <location evidence="2">Perinuclear region</location>
    </subcellularLocation>
    <subcellularLocation>
        <location evidence="1">Nucleus</location>
    </subcellularLocation>
</comment>
<keyword evidence="4" id="KW-0963">Cytoplasm</keyword>
<dbReference type="PANTHER" id="PTHR42748">
    <property type="entry name" value="NITROGEN METABOLITE REPRESSION PROTEIN NMRA FAMILY MEMBER"/>
    <property type="match status" value="1"/>
</dbReference>
<evidence type="ECO:0000256" key="7">
    <source>
        <dbReference type="ARBA" id="ARBA00040296"/>
    </source>
</evidence>
<evidence type="ECO:0000256" key="3">
    <source>
        <dbReference type="ARBA" id="ARBA00006328"/>
    </source>
</evidence>
<dbReference type="SUPFAM" id="SSF51735">
    <property type="entry name" value="NAD(P)-binding Rossmann-fold domains"/>
    <property type="match status" value="1"/>
</dbReference>
<dbReference type="PANTHER" id="PTHR42748:SF4">
    <property type="entry name" value="NMRA-LIKE DOMAIN-CONTAINING PROTEIN-RELATED"/>
    <property type="match status" value="1"/>
</dbReference>
<protein>
    <recommendedName>
        <fullName evidence="7">NmrA-like family domain-containing protein 1</fullName>
    </recommendedName>
</protein>
<dbReference type="Pfam" id="PF05368">
    <property type="entry name" value="NmrA"/>
    <property type="match status" value="1"/>
</dbReference>
<accession>A0AAN7TXG5</accession>
<evidence type="ECO:0000256" key="6">
    <source>
        <dbReference type="ARBA" id="ARBA00023242"/>
    </source>
</evidence>
<dbReference type="Proteomes" id="UP001344447">
    <property type="component" value="Unassembled WGS sequence"/>
</dbReference>
<evidence type="ECO:0000256" key="2">
    <source>
        <dbReference type="ARBA" id="ARBA00004556"/>
    </source>
</evidence>
<dbReference type="AlphaFoldDB" id="A0AAN7TXG5"/>
<evidence type="ECO:0000256" key="4">
    <source>
        <dbReference type="ARBA" id="ARBA00022490"/>
    </source>
</evidence>
<keyword evidence="6" id="KW-0539">Nucleus</keyword>
<reference evidence="9 10" key="1">
    <citation type="submission" date="2023-11" db="EMBL/GenBank/DDBJ databases">
        <title>Dfirmibasis_genome.</title>
        <authorList>
            <person name="Edelbroek B."/>
            <person name="Kjellin J."/>
            <person name="Jerlstrom-Hultqvist J."/>
            <person name="Soderbom F."/>
        </authorList>
    </citation>
    <scope>NUCLEOTIDE SEQUENCE [LARGE SCALE GENOMIC DNA]</scope>
    <source>
        <strain evidence="9 10">TNS-C-14</strain>
    </source>
</reference>
<proteinExistence type="inferred from homology"/>
<feature type="domain" description="NmrA-like" evidence="8">
    <location>
        <begin position="4"/>
        <end position="299"/>
    </location>
</feature>
<comment type="similarity">
    <text evidence="3">Belongs to the NmrA-type oxidoreductase family.</text>
</comment>
<dbReference type="FunFam" id="3.40.50.720:FF:000181">
    <property type="entry name" value="NmrA-like family domain-containing protein 1"/>
    <property type="match status" value="1"/>
</dbReference>
<evidence type="ECO:0000256" key="1">
    <source>
        <dbReference type="ARBA" id="ARBA00004123"/>
    </source>
</evidence>
<dbReference type="CDD" id="cd05251">
    <property type="entry name" value="NmrA_like_SDR_a"/>
    <property type="match status" value="1"/>
</dbReference>
<name>A0AAN7TXG5_9MYCE</name>
<dbReference type="EMBL" id="JAVFKY010000004">
    <property type="protein sequence ID" value="KAK5577313.1"/>
    <property type="molecule type" value="Genomic_DNA"/>
</dbReference>
<sequence>MTTTKLISVFGASGQQGGGVVEALLKNSNFKVRALTRNPDSESSKKLKEQGVEVVRCDDSDSKEMIQDALAGSYGVFCVTNYWAYFEKEVQYGRNMADAALAAGVKHFVFSSLTPMNKISEGRISVPHYDQKYEIEEYVRELSKLNSNTFISSFVYAPGYMQNFLTFYPPKKNDQDGTFTLTTPSDPNGKPLDIGDISEMGYIVEGILMDPIKYSGAVIPISGDCLTGPQIAEIYTKVTGKTVNFNFIPPSVFRNLKFIHNSDAIASMYEFCNQYGAFGNIDKSIAPKIHKLKSFEEFLIKNNVKLE</sequence>
<keyword evidence="10" id="KW-1185">Reference proteome</keyword>
<comment type="caution">
    <text evidence="9">The sequence shown here is derived from an EMBL/GenBank/DDBJ whole genome shotgun (WGS) entry which is preliminary data.</text>
</comment>
<dbReference type="GO" id="GO:0048471">
    <property type="term" value="C:perinuclear region of cytoplasm"/>
    <property type="evidence" value="ECO:0007669"/>
    <property type="project" value="UniProtKB-SubCell"/>
</dbReference>
<dbReference type="InterPro" id="IPR036291">
    <property type="entry name" value="NAD(P)-bd_dom_sf"/>
</dbReference>